<dbReference type="EMBL" id="FNTX01000002">
    <property type="protein sequence ID" value="SEE74426.1"/>
    <property type="molecule type" value="Genomic_DNA"/>
</dbReference>
<dbReference type="Gene3D" id="3.40.50.300">
    <property type="entry name" value="P-loop containing nucleotide triphosphate hydrolases"/>
    <property type="match status" value="1"/>
</dbReference>
<proteinExistence type="predicted"/>
<reference evidence="3" key="1">
    <citation type="submission" date="2016-10" db="EMBL/GenBank/DDBJ databases">
        <authorList>
            <person name="Varghese N."/>
            <person name="Submissions S."/>
        </authorList>
    </citation>
    <scope>NUCLEOTIDE SEQUENCE [LARGE SCALE GENOMIC DNA]</scope>
    <source>
        <strain evidence="3">DSM 21368</strain>
    </source>
</reference>
<dbReference type="STRING" id="648782.SAMN04488554_2721"/>
<sequence length="490" mass="53831">MYDTEMTDSPGREFYGRSDVIARLRAQLDSVQRTGAGRIVGVRGRRQVGKSTAVERFVQSAGVPYVFAVGTLGASSRAQVDDATRALAESTRPLPGTGALAGARVPGWREWLGAIEQAAESGPVIAVVDEFPWAADADPSLEGTLQNVWDRRLERLPVLLVLIGSDVTMMERLGEYGRPLFGRIRPFRIEPLNPAEVGHALTAATPTDVFDAYLITGGYPRLVADLGDSGQDPAAYVREAMRDLYSPLVSTARFTLDAEFPDGQAAERVLAAIGSDETTTPRFNDLIPAGVDATERTRLQTATTRALRTLIDEKRLVERDVPAWASDKGRLRRYRVADPYLRFWFRYIGRDVERIARGRGDLVAQRFDRDWSSWRGRSIEPVVREAILRLAIDDDRLDGVEAVHAWWARDGRAEVDVVATTAERTAVVGTIKWRPDGTVTRREIDQLRAATAFVPRSAHAVLAAVSPEVGPTVGADLVFGAADLLSAWRA</sequence>
<dbReference type="Pfam" id="PF03008">
    <property type="entry name" value="DUF234"/>
    <property type="match status" value="1"/>
</dbReference>
<feature type="domain" description="DUF234" evidence="1">
    <location>
        <begin position="344"/>
        <end position="435"/>
    </location>
</feature>
<dbReference type="PANTHER" id="PTHR34704">
    <property type="entry name" value="ATPASE"/>
    <property type="match status" value="1"/>
</dbReference>
<name>A0A1H5LBJ3_9MICO</name>
<organism evidence="2 3">
    <name type="scientific">Ruania alba</name>
    <dbReference type="NCBI Taxonomy" id="648782"/>
    <lineage>
        <taxon>Bacteria</taxon>
        <taxon>Bacillati</taxon>
        <taxon>Actinomycetota</taxon>
        <taxon>Actinomycetes</taxon>
        <taxon>Micrococcales</taxon>
        <taxon>Ruaniaceae</taxon>
        <taxon>Ruania</taxon>
    </lineage>
</organism>
<evidence type="ECO:0000313" key="2">
    <source>
        <dbReference type="EMBL" id="SEE74426.1"/>
    </source>
</evidence>
<dbReference type="OrthoDB" id="3209349at2"/>
<evidence type="ECO:0000259" key="1">
    <source>
        <dbReference type="Pfam" id="PF03008"/>
    </source>
</evidence>
<dbReference type="InterPro" id="IPR004256">
    <property type="entry name" value="DUF234"/>
</dbReference>
<gene>
    <name evidence="2" type="ORF">SAMN04488554_2721</name>
</gene>
<protein>
    <recommendedName>
        <fullName evidence="1">DUF234 domain-containing protein</fullName>
    </recommendedName>
</protein>
<dbReference type="InterPro" id="IPR027417">
    <property type="entry name" value="P-loop_NTPase"/>
</dbReference>
<dbReference type="SUPFAM" id="SSF52540">
    <property type="entry name" value="P-loop containing nucleoside triphosphate hydrolases"/>
    <property type="match status" value="1"/>
</dbReference>
<evidence type="ECO:0000313" key="3">
    <source>
        <dbReference type="Proteomes" id="UP000199220"/>
    </source>
</evidence>
<accession>A0A1H5LBJ3</accession>
<dbReference type="Proteomes" id="UP000199220">
    <property type="component" value="Unassembled WGS sequence"/>
</dbReference>
<keyword evidence="3" id="KW-1185">Reference proteome</keyword>
<dbReference type="AlphaFoldDB" id="A0A1H5LBJ3"/>
<dbReference type="PANTHER" id="PTHR34704:SF2">
    <property type="entry name" value="ATPASE"/>
    <property type="match status" value="1"/>
</dbReference>